<evidence type="ECO:0000259" key="4">
    <source>
        <dbReference type="SMART" id="SM00796"/>
    </source>
</evidence>
<keyword evidence="6" id="KW-1185">Reference proteome</keyword>
<evidence type="ECO:0000313" key="6">
    <source>
        <dbReference type="Proteomes" id="UP001157034"/>
    </source>
</evidence>
<keyword evidence="1" id="KW-0547">Nucleotide-binding</keyword>
<gene>
    <name evidence="5" type="ORF">GCM10025881_33520</name>
</gene>
<evidence type="ECO:0000313" key="5">
    <source>
        <dbReference type="EMBL" id="GMA96528.1"/>
    </source>
</evidence>
<dbReference type="RefSeq" id="WP_431311818.1">
    <property type="nucleotide sequence ID" value="NZ_BSVB01000001.1"/>
</dbReference>
<sequence length="197" mass="21092">MLVEPGDAERLARLRASLAASTPDLVTDWVVGARTVLLTFDGPPDLAGLEREVASRMAQAAPASHSSPSDVLTIPVRYDGPDLDDVARLLALTPEEVIAAHTGTEWVCRFIGFAPGFGYLSADGEPPFRLPRRTQSRPVVPAGSVALADEYTAVYPRRSPGGWQLIGTTDLPVWDAARTPPNAIAPGTRVRFVRAEP</sequence>
<dbReference type="SUPFAM" id="SSF50891">
    <property type="entry name" value="Cyclophilin-like"/>
    <property type="match status" value="1"/>
</dbReference>
<proteinExistence type="predicted"/>
<dbReference type="Gene3D" id="3.30.1360.40">
    <property type="match status" value="1"/>
</dbReference>
<dbReference type="InterPro" id="IPR010016">
    <property type="entry name" value="PxpB"/>
</dbReference>
<dbReference type="SMART" id="SM00796">
    <property type="entry name" value="AHS1"/>
    <property type="match status" value="1"/>
</dbReference>
<dbReference type="Gene3D" id="2.40.100.10">
    <property type="entry name" value="Cyclophilin-like"/>
    <property type="match status" value="1"/>
</dbReference>
<dbReference type="PANTHER" id="PTHR34698">
    <property type="entry name" value="5-OXOPROLINASE SUBUNIT B"/>
    <property type="match status" value="1"/>
</dbReference>
<keyword evidence="3" id="KW-0067">ATP-binding</keyword>
<dbReference type="InterPro" id="IPR029000">
    <property type="entry name" value="Cyclophilin-like_dom_sf"/>
</dbReference>
<reference evidence="6" key="1">
    <citation type="journal article" date="2019" name="Int. J. Syst. Evol. Microbiol.">
        <title>The Global Catalogue of Microorganisms (GCM) 10K type strain sequencing project: providing services to taxonomists for standard genome sequencing and annotation.</title>
        <authorList>
            <consortium name="The Broad Institute Genomics Platform"/>
            <consortium name="The Broad Institute Genome Sequencing Center for Infectious Disease"/>
            <person name="Wu L."/>
            <person name="Ma J."/>
        </authorList>
    </citation>
    <scope>NUCLEOTIDE SEQUENCE [LARGE SCALE GENOMIC DNA]</scope>
    <source>
        <strain evidence="6">NBRC 108894</strain>
    </source>
</reference>
<dbReference type="InterPro" id="IPR003833">
    <property type="entry name" value="CT_C_D"/>
</dbReference>
<evidence type="ECO:0000256" key="2">
    <source>
        <dbReference type="ARBA" id="ARBA00022801"/>
    </source>
</evidence>
<dbReference type="Proteomes" id="UP001157034">
    <property type="component" value="Unassembled WGS sequence"/>
</dbReference>
<evidence type="ECO:0000256" key="1">
    <source>
        <dbReference type="ARBA" id="ARBA00022741"/>
    </source>
</evidence>
<protein>
    <recommendedName>
        <fullName evidence="4">Carboxyltransferase domain-containing protein</fullName>
    </recommendedName>
</protein>
<dbReference type="Pfam" id="PF02682">
    <property type="entry name" value="CT_C_D"/>
    <property type="match status" value="1"/>
</dbReference>
<comment type="caution">
    <text evidence="5">The sequence shown here is derived from an EMBL/GenBank/DDBJ whole genome shotgun (WGS) entry which is preliminary data.</text>
</comment>
<feature type="domain" description="Carboxyltransferase" evidence="4">
    <location>
        <begin position="1"/>
        <end position="184"/>
    </location>
</feature>
<organism evidence="5 6">
    <name type="scientific">Pseudolysinimonas kribbensis</name>
    <dbReference type="NCBI Taxonomy" id="433641"/>
    <lineage>
        <taxon>Bacteria</taxon>
        <taxon>Bacillati</taxon>
        <taxon>Actinomycetota</taxon>
        <taxon>Actinomycetes</taxon>
        <taxon>Micrococcales</taxon>
        <taxon>Microbacteriaceae</taxon>
        <taxon>Pseudolysinimonas</taxon>
    </lineage>
</organism>
<accession>A0ABQ6KAQ0</accession>
<keyword evidence="2" id="KW-0378">Hydrolase</keyword>
<dbReference type="PANTHER" id="PTHR34698:SF2">
    <property type="entry name" value="5-OXOPROLINASE SUBUNIT B"/>
    <property type="match status" value="1"/>
</dbReference>
<evidence type="ECO:0000256" key="3">
    <source>
        <dbReference type="ARBA" id="ARBA00022840"/>
    </source>
</evidence>
<name>A0ABQ6KAQ0_9MICO</name>
<dbReference type="EMBL" id="BSVB01000001">
    <property type="protein sequence ID" value="GMA96528.1"/>
    <property type="molecule type" value="Genomic_DNA"/>
</dbReference>